<protein>
    <recommendedName>
        <fullName evidence="1">DUF1559 domain-containing protein</fullName>
    </recommendedName>
</protein>
<dbReference type="Pfam" id="PF07596">
    <property type="entry name" value="SBP_bac_10"/>
    <property type="match status" value="2"/>
</dbReference>
<sequence>MSNTIDGHSKRTRRGVLSGLALLMLGSLLLPSHLTAQDGLGEVLTSHTPHETLAIVSVWPKEAASKEKLQLAPLEVITAAGLEQIGMDPLLIDRVDVLIGMPGPMGPQFGALVQNSAPVDLGQLNADLFDGEGLHEDKGFSYMAMRGPEEMVVHQLSPTTLIVGTKIFAKRMTDDHGEPGRLAAVAGNIQAGQELMAIVSVESLRPLLQGLLQGGGPMQLPPRVAQDVNGIVAATEFLAVRVMISDSEKLQVILTGEDAKNADAIEKSVQNLLAFSSQMIVEQMKGEISTETPTGLATHQYMDRISKVLVSKLTPVRAGNRLVLELSEFQNISIIGTLTGLLLPAVQSARMAARRMQSSNNLKQIALAMHNFHESYKSFPATAGLDDDGNPMISWRVAILPFIEEAALFERFKLDEPWDSEHNIALLEEMPSTYKHPDKPTKPGYTVYQATVGEESLLRLKEPTRFADITDGTSNTIMVIETTAEAAVPWTAPEDFNVDPENLELEKLFFRGITQAAFGDGSVRVLSESIDMGVLNALFTRAGGEVVGAF</sequence>
<dbReference type="PANTHER" id="PTHR30093">
    <property type="entry name" value="GENERAL SECRETION PATHWAY PROTEIN G"/>
    <property type="match status" value="1"/>
</dbReference>
<dbReference type="PANTHER" id="PTHR30093:SF2">
    <property type="entry name" value="TYPE II SECRETION SYSTEM PROTEIN H"/>
    <property type="match status" value="1"/>
</dbReference>
<dbReference type="SUPFAM" id="SSF54523">
    <property type="entry name" value="Pili subunits"/>
    <property type="match status" value="1"/>
</dbReference>
<dbReference type="InterPro" id="IPR045584">
    <property type="entry name" value="Pilin-like"/>
</dbReference>
<evidence type="ECO:0000259" key="1">
    <source>
        <dbReference type="Pfam" id="PF07596"/>
    </source>
</evidence>
<keyword evidence="3" id="KW-1185">Reference proteome</keyword>
<feature type="domain" description="DUF1559" evidence="1">
    <location>
        <begin position="454"/>
        <end position="496"/>
    </location>
</feature>
<accession>A0A518G6S4</accession>
<dbReference type="RefSeq" id="WP_145077804.1">
    <property type="nucleotide sequence ID" value="NZ_CP036298.1"/>
</dbReference>
<organism evidence="2 3">
    <name type="scientific">Aureliella helgolandensis</name>
    <dbReference type="NCBI Taxonomy" id="2527968"/>
    <lineage>
        <taxon>Bacteria</taxon>
        <taxon>Pseudomonadati</taxon>
        <taxon>Planctomycetota</taxon>
        <taxon>Planctomycetia</taxon>
        <taxon>Pirellulales</taxon>
        <taxon>Pirellulaceae</taxon>
        <taxon>Aureliella</taxon>
    </lineage>
</organism>
<dbReference type="AlphaFoldDB" id="A0A518G6S4"/>
<dbReference type="KEGG" id="ahel:Q31a_25990"/>
<dbReference type="EMBL" id="CP036298">
    <property type="protein sequence ID" value="QDV24284.1"/>
    <property type="molecule type" value="Genomic_DNA"/>
</dbReference>
<evidence type="ECO:0000313" key="2">
    <source>
        <dbReference type="EMBL" id="QDV24284.1"/>
    </source>
</evidence>
<reference evidence="2 3" key="1">
    <citation type="submission" date="2019-02" db="EMBL/GenBank/DDBJ databases">
        <title>Deep-cultivation of Planctomycetes and their phenomic and genomic characterization uncovers novel biology.</title>
        <authorList>
            <person name="Wiegand S."/>
            <person name="Jogler M."/>
            <person name="Boedeker C."/>
            <person name="Pinto D."/>
            <person name="Vollmers J."/>
            <person name="Rivas-Marin E."/>
            <person name="Kohn T."/>
            <person name="Peeters S.H."/>
            <person name="Heuer A."/>
            <person name="Rast P."/>
            <person name="Oberbeckmann S."/>
            <person name="Bunk B."/>
            <person name="Jeske O."/>
            <person name="Meyerdierks A."/>
            <person name="Storesund J.E."/>
            <person name="Kallscheuer N."/>
            <person name="Luecker S."/>
            <person name="Lage O.M."/>
            <person name="Pohl T."/>
            <person name="Merkel B.J."/>
            <person name="Hornburger P."/>
            <person name="Mueller R.-W."/>
            <person name="Bruemmer F."/>
            <person name="Labrenz M."/>
            <person name="Spormann A.M."/>
            <person name="Op den Camp H."/>
            <person name="Overmann J."/>
            <person name="Amann R."/>
            <person name="Jetten M.S.M."/>
            <person name="Mascher T."/>
            <person name="Medema M.H."/>
            <person name="Devos D.P."/>
            <person name="Kaster A.-K."/>
            <person name="Ovreas L."/>
            <person name="Rohde M."/>
            <person name="Galperin M.Y."/>
            <person name="Jogler C."/>
        </authorList>
    </citation>
    <scope>NUCLEOTIDE SEQUENCE [LARGE SCALE GENOMIC DNA]</scope>
    <source>
        <strain evidence="2 3">Q31a</strain>
    </source>
</reference>
<evidence type="ECO:0000313" key="3">
    <source>
        <dbReference type="Proteomes" id="UP000318017"/>
    </source>
</evidence>
<proteinExistence type="predicted"/>
<gene>
    <name evidence="2" type="ORF">Q31a_25990</name>
</gene>
<feature type="domain" description="DUF1559" evidence="1">
    <location>
        <begin position="347"/>
        <end position="442"/>
    </location>
</feature>
<dbReference type="Gene3D" id="3.30.700.10">
    <property type="entry name" value="Glycoprotein, Type 4 Pilin"/>
    <property type="match status" value="1"/>
</dbReference>
<dbReference type="InterPro" id="IPR011453">
    <property type="entry name" value="DUF1559"/>
</dbReference>
<dbReference type="Proteomes" id="UP000318017">
    <property type="component" value="Chromosome"/>
</dbReference>
<name>A0A518G6S4_9BACT</name>
<dbReference type="OrthoDB" id="285651at2"/>